<evidence type="ECO:0008006" key="5">
    <source>
        <dbReference type="Google" id="ProtNLM"/>
    </source>
</evidence>
<dbReference type="InterPro" id="IPR017853">
    <property type="entry name" value="GH"/>
</dbReference>
<dbReference type="GO" id="GO:0016787">
    <property type="term" value="F:hydrolase activity"/>
    <property type="evidence" value="ECO:0007669"/>
    <property type="project" value="UniProtKB-KW"/>
</dbReference>
<feature type="signal peptide" evidence="2">
    <location>
        <begin position="1"/>
        <end position="26"/>
    </location>
</feature>
<keyword evidence="1" id="KW-0378">Hydrolase</keyword>
<accession>A0A7X0AW32</accession>
<evidence type="ECO:0000313" key="4">
    <source>
        <dbReference type="Proteomes" id="UP000539175"/>
    </source>
</evidence>
<protein>
    <recommendedName>
        <fullName evidence="5">Beta-hexosaminidase bacterial type N-terminal domain-containing protein</fullName>
    </recommendedName>
</protein>
<dbReference type="AlphaFoldDB" id="A0A7X0AW32"/>
<dbReference type="InterPro" id="IPR029018">
    <property type="entry name" value="Hex-like_dom2"/>
</dbReference>
<evidence type="ECO:0000256" key="1">
    <source>
        <dbReference type="ARBA" id="ARBA00022801"/>
    </source>
</evidence>
<sequence length="788" mass="86936">MPTSRHWAAVLLATLAIGGAAPFADAASPLPALDLTAAVVVAPDAAGPEKAAVDMLVDEVSKRTGVSWPLVPAAGQAKVRIVITHATGAKKPEGYSLRTERRGNQATLVIAGNDHRGVLFGIGHVLRTLAMAPGRVVLDQPLNLSTSPAQAERGHQIGYRFKNNTYDAWTLAQFEQQIRDLAVFGANAIQLIAPDSDDEPTSPLFPAPALDTVLGIAQLLDKYGLDCDLYYPEMRKDYADPATVAAELAAFEDLVKRFPHIHALYVPGGDPGHTPPNLLFPLLERQANILRRYHPGAQLWVSAQGFDQAFYEDFYRLLSRRPAWLTGVFFGPQSRDPLPVQRARIPRRYPIQFYPDIGHTLHAQFPVPEFDPVFALLEGREPINPRPRDQTLIFNRLAGLTTGFMTYSEGVNDDVNKVLWTRLGWSPATRPEETLRDYARYFMGGGPDDRLAALIPALERNWTGPIAENTGINATLQGFQALATEPALKDNWRFESLLYRATYDAYARARAGAEAGRQTDAMAALTQAPVQGSHDAMAAATAALSQPDDAETARLRDQLFDLAHRLWTHVGLQLSVPLYGASGIERGANLDRVDTSLNDRVWLTRRFADIARQPDEATRQRDLADIVAWTQPAPGTLYDDLGDPRREPHLVRGAGFDRDPELYASAIDGIADRTPDDGWRLSWITYAETLYERPIHLRYRHLDPGRRYTLRVTYAGEDYALPMRLKAGTGVEIHAALPRPNNPATLEFNIPVGAIRDGQLDLEWTRPPGLGGSGRGHQVAEAWLIPQP</sequence>
<feature type="chain" id="PRO_5031523917" description="Beta-hexosaminidase bacterial type N-terminal domain-containing protein" evidence="2">
    <location>
        <begin position="27"/>
        <end position="788"/>
    </location>
</feature>
<proteinExistence type="predicted"/>
<comment type="caution">
    <text evidence="3">The sequence shown here is derived from an EMBL/GenBank/DDBJ whole genome shotgun (WGS) entry which is preliminary data.</text>
</comment>
<evidence type="ECO:0000256" key="2">
    <source>
        <dbReference type="SAM" id="SignalP"/>
    </source>
</evidence>
<dbReference type="SUPFAM" id="SSF55545">
    <property type="entry name" value="beta-N-acetylhexosaminidase-like domain"/>
    <property type="match status" value="1"/>
</dbReference>
<name>A0A7X0AW32_9PROT</name>
<dbReference type="GO" id="GO:0005975">
    <property type="term" value="P:carbohydrate metabolic process"/>
    <property type="evidence" value="ECO:0007669"/>
    <property type="project" value="UniProtKB-ARBA"/>
</dbReference>
<keyword evidence="4" id="KW-1185">Reference proteome</keyword>
<evidence type="ECO:0000313" key="3">
    <source>
        <dbReference type="EMBL" id="MBB6251150.1"/>
    </source>
</evidence>
<dbReference type="SUPFAM" id="SSF51445">
    <property type="entry name" value="(Trans)glycosidases"/>
    <property type="match status" value="1"/>
</dbReference>
<keyword evidence="2" id="KW-0732">Signal</keyword>
<dbReference type="EMBL" id="JACIIZ010000004">
    <property type="protein sequence ID" value="MBB6251150.1"/>
    <property type="molecule type" value="Genomic_DNA"/>
</dbReference>
<gene>
    <name evidence="3" type="ORF">FHS74_001695</name>
</gene>
<organism evidence="3 4">
    <name type="scientific">Nitrospirillum iridis</name>
    <dbReference type="NCBI Taxonomy" id="765888"/>
    <lineage>
        <taxon>Bacteria</taxon>
        <taxon>Pseudomonadati</taxon>
        <taxon>Pseudomonadota</taxon>
        <taxon>Alphaproteobacteria</taxon>
        <taxon>Rhodospirillales</taxon>
        <taxon>Azospirillaceae</taxon>
        <taxon>Nitrospirillum</taxon>
    </lineage>
</organism>
<dbReference type="RefSeq" id="WP_184799397.1">
    <property type="nucleotide sequence ID" value="NZ_JACIIZ010000004.1"/>
</dbReference>
<dbReference type="Gene3D" id="3.30.379.10">
    <property type="entry name" value="Chitobiase/beta-hexosaminidase domain 2-like"/>
    <property type="match status" value="1"/>
</dbReference>
<reference evidence="3 4" key="1">
    <citation type="submission" date="2020-08" db="EMBL/GenBank/DDBJ databases">
        <title>Genomic Encyclopedia of Type Strains, Phase IV (KMG-IV): sequencing the most valuable type-strain genomes for metagenomic binning, comparative biology and taxonomic classification.</title>
        <authorList>
            <person name="Goeker M."/>
        </authorList>
    </citation>
    <scope>NUCLEOTIDE SEQUENCE [LARGE SCALE GENOMIC DNA]</scope>
    <source>
        <strain evidence="3 4">DSM 22198</strain>
    </source>
</reference>
<dbReference type="Proteomes" id="UP000539175">
    <property type="component" value="Unassembled WGS sequence"/>
</dbReference>